<name>A0ABQ6IKW2_9MICO</name>
<sequence>MLIGAGLVVLLALVAILVPRGDGFRPLDPASAGPTGARALSQVLERRGVQTDVVRSVEELRAARTDSGTTVLVTGPDVPERAVALLRERRDVHRLVLVTPSAPILDGLNLPATPVGRQGRLEAACEVGAVQPTDTLSAGSLVYRPTTSGVTTCFAAIDEDRPDDVAPAAYLEFGATGSHPDTVVFGQDQAFSNAHITRESHAAIALRLLGTETTRVLWYVPSPDEDDPAVEGDRPTAPEWILPALIITALTVLLLCLWRGRRLGPITVEPLPVVVPAGETTSARARLYRRAGDEQAVARILTDAATEEIRRRLRLPADADVARIAEAVHRATGEDRSEVSALLSTTVPDSLDAHARRLRRLRRKVRTS</sequence>
<evidence type="ECO:0000313" key="4">
    <source>
        <dbReference type="Proteomes" id="UP001157126"/>
    </source>
</evidence>
<keyword evidence="1" id="KW-0472">Membrane</keyword>
<dbReference type="EMBL" id="BSUO01000001">
    <property type="protein sequence ID" value="GMA38562.1"/>
    <property type="molecule type" value="Genomic_DNA"/>
</dbReference>
<protein>
    <recommendedName>
        <fullName evidence="2">DUF4350 domain-containing protein</fullName>
    </recommendedName>
</protein>
<accession>A0ABQ6IKW2</accession>
<reference evidence="4" key="1">
    <citation type="journal article" date="2019" name="Int. J. Syst. Evol. Microbiol.">
        <title>The Global Catalogue of Microorganisms (GCM) 10K type strain sequencing project: providing services to taxonomists for standard genome sequencing and annotation.</title>
        <authorList>
            <consortium name="The Broad Institute Genomics Platform"/>
            <consortium name="The Broad Institute Genome Sequencing Center for Infectious Disease"/>
            <person name="Wu L."/>
            <person name="Ma J."/>
        </authorList>
    </citation>
    <scope>NUCLEOTIDE SEQUENCE [LARGE SCALE GENOMIC DNA]</scope>
    <source>
        <strain evidence="4">NBRC 113072</strain>
    </source>
</reference>
<proteinExistence type="predicted"/>
<organism evidence="3 4">
    <name type="scientific">Mobilicoccus caccae</name>
    <dbReference type="NCBI Taxonomy" id="1859295"/>
    <lineage>
        <taxon>Bacteria</taxon>
        <taxon>Bacillati</taxon>
        <taxon>Actinomycetota</taxon>
        <taxon>Actinomycetes</taxon>
        <taxon>Micrococcales</taxon>
        <taxon>Dermatophilaceae</taxon>
        <taxon>Mobilicoccus</taxon>
    </lineage>
</organism>
<keyword evidence="4" id="KW-1185">Reference proteome</keyword>
<evidence type="ECO:0000313" key="3">
    <source>
        <dbReference type="EMBL" id="GMA38562.1"/>
    </source>
</evidence>
<dbReference type="Proteomes" id="UP001157126">
    <property type="component" value="Unassembled WGS sequence"/>
</dbReference>
<comment type="caution">
    <text evidence="3">The sequence shown here is derived from an EMBL/GenBank/DDBJ whole genome shotgun (WGS) entry which is preliminary data.</text>
</comment>
<evidence type="ECO:0000259" key="2">
    <source>
        <dbReference type="Pfam" id="PF14258"/>
    </source>
</evidence>
<dbReference type="Pfam" id="PF14258">
    <property type="entry name" value="DUF4350"/>
    <property type="match status" value="1"/>
</dbReference>
<feature type="domain" description="DUF4350" evidence="2">
    <location>
        <begin position="29"/>
        <end position="209"/>
    </location>
</feature>
<keyword evidence="1" id="KW-1133">Transmembrane helix</keyword>
<feature type="transmembrane region" description="Helical" evidence="1">
    <location>
        <begin position="240"/>
        <end position="258"/>
    </location>
</feature>
<gene>
    <name evidence="3" type="ORF">GCM10025883_06070</name>
</gene>
<evidence type="ECO:0000256" key="1">
    <source>
        <dbReference type="SAM" id="Phobius"/>
    </source>
</evidence>
<dbReference type="InterPro" id="IPR025646">
    <property type="entry name" value="DUF4350"/>
</dbReference>
<keyword evidence="1" id="KW-0812">Transmembrane</keyword>